<dbReference type="EnsemblPlants" id="LPERR07G15290.1">
    <property type="protein sequence ID" value="LPERR07G15290.1"/>
    <property type="gene ID" value="LPERR07G15290"/>
</dbReference>
<comment type="similarity">
    <text evidence="3">Belongs to the NPH3 family.</text>
</comment>
<dbReference type="InterPro" id="IPR027356">
    <property type="entry name" value="NPH3_dom"/>
</dbReference>
<dbReference type="AlphaFoldDB" id="A0A0D9X013"/>
<evidence type="ECO:0000259" key="5">
    <source>
        <dbReference type="PROSITE" id="PS51649"/>
    </source>
</evidence>
<reference evidence="6 7" key="1">
    <citation type="submission" date="2012-08" db="EMBL/GenBank/DDBJ databases">
        <title>Oryza genome evolution.</title>
        <authorList>
            <person name="Wing R.A."/>
        </authorList>
    </citation>
    <scope>NUCLEOTIDE SEQUENCE</scope>
</reference>
<proteinExistence type="inferred from homology"/>
<dbReference type="eggNOG" id="ENOG502QW1N">
    <property type="taxonomic scope" value="Eukaryota"/>
</dbReference>
<feature type="region of interest" description="Disordered" evidence="4">
    <location>
        <begin position="594"/>
        <end position="620"/>
    </location>
</feature>
<dbReference type="HOGENOM" id="CLU_005994_8_0_1"/>
<comment type="pathway">
    <text evidence="1">Protein modification; protein ubiquitination.</text>
</comment>
<dbReference type="Proteomes" id="UP000032180">
    <property type="component" value="Chromosome 7"/>
</dbReference>
<dbReference type="PANTHER" id="PTHR32370">
    <property type="entry name" value="OS12G0117600 PROTEIN"/>
    <property type="match status" value="1"/>
</dbReference>
<evidence type="ECO:0000256" key="4">
    <source>
        <dbReference type="SAM" id="MobiDB-lite"/>
    </source>
</evidence>
<evidence type="ECO:0000256" key="1">
    <source>
        <dbReference type="ARBA" id="ARBA00004906"/>
    </source>
</evidence>
<evidence type="ECO:0000256" key="2">
    <source>
        <dbReference type="ARBA" id="ARBA00022786"/>
    </source>
</evidence>
<evidence type="ECO:0000256" key="3">
    <source>
        <dbReference type="PROSITE-ProRule" id="PRU00982"/>
    </source>
</evidence>
<reference evidence="6" key="3">
    <citation type="submission" date="2015-04" db="UniProtKB">
        <authorList>
            <consortium name="EnsemblPlants"/>
        </authorList>
    </citation>
    <scope>IDENTIFICATION</scope>
</reference>
<dbReference type="Pfam" id="PF03000">
    <property type="entry name" value="NPH3"/>
    <property type="match status" value="1"/>
</dbReference>
<dbReference type="GO" id="GO:0016567">
    <property type="term" value="P:protein ubiquitination"/>
    <property type="evidence" value="ECO:0007669"/>
    <property type="project" value="UniProtKB-UniPathway"/>
</dbReference>
<name>A0A0D9X013_9ORYZ</name>
<reference evidence="7" key="2">
    <citation type="submission" date="2013-12" db="EMBL/GenBank/DDBJ databases">
        <authorList>
            <person name="Yu Y."/>
            <person name="Lee S."/>
            <person name="de Baynast K."/>
            <person name="Wissotski M."/>
            <person name="Liu L."/>
            <person name="Talag J."/>
            <person name="Goicoechea J."/>
            <person name="Angelova A."/>
            <person name="Jetty R."/>
            <person name="Kudrna D."/>
            <person name="Golser W."/>
            <person name="Rivera L."/>
            <person name="Zhang J."/>
            <person name="Wing R."/>
        </authorList>
    </citation>
    <scope>NUCLEOTIDE SEQUENCE</scope>
</reference>
<evidence type="ECO:0000313" key="7">
    <source>
        <dbReference type="Proteomes" id="UP000032180"/>
    </source>
</evidence>
<dbReference type="InterPro" id="IPR011333">
    <property type="entry name" value="SKP1/BTB/POZ_sf"/>
</dbReference>
<feature type="domain" description="NPH3" evidence="5">
    <location>
        <begin position="325"/>
        <end position="582"/>
    </location>
</feature>
<keyword evidence="7" id="KW-1185">Reference proteome</keyword>
<dbReference type="SUPFAM" id="SSF54695">
    <property type="entry name" value="POZ domain"/>
    <property type="match status" value="1"/>
</dbReference>
<feature type="region of interest" description="Disordered" evidence="4">
    <location>
        <begin position="672"/>
        <end position="696"/>
    </location>
</feature>
<dbReference type="UniPathway" id="UPA00143"/>
<dbReference type="PROSITE" id="PS51649">
    <property type="entry name" value="NPH3"/>
    <property type="match status" value="1"/>
</dbReference>
<protein>
    <recommendedName>
        <fullName evidence="5">NPH3 domain-containing protein</fullName>
    </recommendedName>
</protein>
<dbReference type="InterPro" id="IPR043454">
    <property type="entry name" value="NPH3/RPT2-like"/>
</dbReference>
<dbReference type="Gramene" id="LPERR07G15290.1">
    <property type="protein sequence ID" value="LPERR07G15290.1"/>
    <property type="gene ID" value="LPERR07G15290"/>
</dbReference>
<keyword evidence="2" id="KW-0833">Ubl conjugation pathway</keyword>
<accession>A0A0D9X013</accession>
<organism evidence="6 7">
    <name type="scientific">Leersia perrieri</name>
    <dbReference type="NCBI Taxonomy" id="77586"/>
    <lineage>
        <taxon>Eukaryota</taxon>
        <taxon>Viridiplantae</taxon>
        <taxon>Streptophyta</taxon>
        <taxon>Embryophyta</taxon>
        <taxon>Tracheophyta</taxon>
        <taxon>Spermatophyta</taxon>
        <taxon>Magnoliopsida</taxon>
        <taxon>Liliopsida</taxon>
        <taxon>Poales</taxon>
        <taxon>Poaceae</taxon>
        <taxon>BOP clade</taxon>
        <taxon>Oryzoideae</taxon>
        <taxon>Oryzeae</taxon>
        <taxon>Oryzinae</taxon>
        <taxon>Leersia</taxon>
    </lineage>
</organism>
<evidence type="ECO:0000313" key="6">
    <source>
        <dbReference type="EnsemblPlants" id="LPERR07G15290.1"/>
    </source>
</evidence>
<sequence length="696" mass="74019">MQCAKWKRQREIKTPALHIPQSSPASSPLAVWQRLSVAQDPPTSLAGPSLSSPKASVSCNPIAAIDHSSEKLPRHLAIWKLGLSLWIRGGAIPLYYCFHPHHCSLFFLLCHVALKLVVVARANKKMGCVLEVDVDGEEVFLVDKEVLAPFCGRIKNLAAGGEGLAGAAAAPARRVVLLGFPGGAEVFELVARFCYTGGRGGGVEVTASNACALRCAAEFMDMAAAPSLVKMTNKVLDEMPQWPWHSVVDALKQCQRVLPIAESTGVFDKVLAALASHVSVSVLPGGGAGDATPTSSSPESSSAFRFSCDTKSSCLSTTTTRCRASWWHDDLAAVLSPFALERVTGAILARDHHDGGAAVSRFLFYYLKSRAVAGVAAAEKRSMIESTIAAMSTLDRSSLSCKGLFGILRISSPLKLAAARHDALVGMIGAKLDHATLDNLLVPAPPGATGGMYDVALVVRFVDAFLAVAAAAGGEAARVRKVGKLIDLYLAEVAPDTSLPPARFAELATALPAAARECHDALYRAIDVYFQVHTRVTEEEKMRICKGINYEKLSPECCKHLARNAGFPTRAAVQALASQHTVLKTLLRGDHHHLKPLSSSLPPATAKHAGVGGGEDDDDDLAGGGAGQVVLYARRLEMSIESQNLRSLLDGMHWRVMELEKVCSRMKSQMGKMKAARRGGGGGGRASSRSLPRMCS</sequence>